<feature type="compositionally biased region" description="Basic and acidic residues" evidence="1">
    <location>
        <begin position="1"/>
        <end position="10"/>
    </location>
</feature>
<dbReference type="EMBL" id="CP132970">
    <property type="protein sequence ID" value="XBW06544.1"/>
    <property type="molecule type" value="Genomic_DNA"/>
</dbReference>
<keyword evidence="2" id="KW-0472">Membrane</keyword>
<evidence type="ECO:0008006" key="4">
    <source>
        <dbReference type="Google" id="ProtNLM"/>
    </source>
</evidence>
<dbReference type="AlphaFoldDB" id="A0AAU7V3I8"/>
<reference evidence="3" key="1">
    <citation type="submission" date="2023-08" db="EMBL/GenBank/DDBJ databases">
        <title>The novel hydrolase IpcH responsible for the initial isoprocarb degradation step in Rhodococcus sp. D-6.</title>
        <authorList>
            <person name="Zhu Q."/>
        </authorList>
    </citation>
    <scope>NUCLEOTIDE SEQUENCE</scope>
    <source>
        <strain evidence="3">D-6</strain>
    </source>
</reference>
<dbReference type="GeneID" id="86868703"/>
<evidence type="ECO:0000313" key="3">
    <source>
        <dbReference type="EMBL" id="XBW06544.1"/>
    </source>
</evidence>
<dbReference type="KEGG" id="rhox:RBB84_11920"/>
<feature type="transmembrane region" description="Helical" evidence="2">
    <location>
        <begin position="117"/>
        <end position="138"/>
    </location>
</feature>
<evidence type="ECO:0000256" key="2">
    <source>
        <dbReference type="SAM" id="Phobius"/>
    </source>
</evidence>
<feature type="region of interest" description="Disordered" evidence="1">
    <location>
        <begin position="1"/>
        <end position="25"/>
    </location>
</feature>
<accession>A0AAU7V3I8</accession>
<evidence type="ECO:0000256" key="1">
    <source>
        <dbReference type="SAM" id="MobiDB-lite"/>
    </source>
</evidence>
<keyword evidence="2" id="KW-1133">Transmembrane helix</keyword>
<proteinExistence type="predicted"/>
<gene>
    <name evidence="3" type="ORF">RBB84_11920</name>
</gene>
<feature type="transmembrane region" description="Helical" evidence="2">
    <location>
        <begin position="150"/>
        <end position="171"/>
    </location>
</feature>
<feature type="transmembrane region" description="Helical" evidence="2">
    <location>
        <begin position="94"/>
        <end position="112"/>
    </location>
</feature>
<dbReference type="RefSeq" id="WP_006553272.1">
    <property type="nucleotide sequence ID" value="NZ_CP132970.1"/>
</dbReference>
<keyword evidence="2" id="KW-0812">Transmembrane</keyword>
<name>A0AAU7V3I8_9NOCA</name>
<feature type="transmembrane region" description="Helical" evidence="2">
    <location>
        <begin position="46"/>
        <end position="65"/>
    </location>
</feature>
<organism evidence="3">
    <name type="scientific">Rhodococcus sp. D-6</name>
    <dbReference type="NCBI Taxonomy" id="1387842"/>
    <lineage>
        <taxon>Bacteria</taxon>
        <taxon>Bacillati</taxon>
        <taxon>Actinomycetota</taxon>
        <taxon>Actinomycetes</taxon>
        <taxon>Mycobacteriales</taxon>
        <taxon>Nocardiaceae</taxon>
        <taxon>Rhodococcus</taxon>
    </lineage>
</organism>
<sequence>MSESGDRSDPDEVQPGDESTVYPDPVHRRQELAAAEKRVAGQIDPGMRAVVVAAVVVVVAVSFSLPHNGGANGWQVLAGSTVAQAETITLPSRIFLVLAAVFGIVLSMLALVTRRWVLAWFASAGCTLAIVFGVLAVWSRQTLDPVAGGAGPGIGLFLGWGAMTVLAYHWIKVVWARSSQMVEAEAARRAAESELPEQYLHRLPPPREDGT</sequence>
<protein>
    <recommendedName>
        <fullName evidence="4">Transmembrane protein</fullName>
    </recommendedName>
</protein>